<dbReference type="Pfam" id="PF12325">
    <property type="entry name" value="TMF_TATA_bd"/>
    <property type="match status" value="1"/>
</dbReference>
<accession>A0A168K2F4</accession>
<feature type="coiled-coil region" evidence="1">
    <location>
        <begin position="1"/>
        <end position="59"/>
    </location>
</feature>
<dbReference type="STRING" id="747725.A0A168K2F4"/>
<organism evidence="3 4">
    <name type="scientific">Mucor lusitanicus CBS 277.49</name>
    <dbReference type="NCBI Taxonomy" id="747725"/>
    <lineage>
        <taxon>Eukaryota</taxon>
        <taxon>Fungi</taxon>
        <taxon>Fungi incertae sedis</taxon>
        <taxon>Mucoromycota</taxon>
        <taxon>Mucoromycotina</taxon>
        <taxon>Mucoromycetes</taxon>
        <taxon>Mucorales</taxon>
        <taxon>Mucorineae</taxon>
        <taxon>Mucoraceae</taxon>
        <taxon>Mucor</taxon>
    </lineage>
</organism>
<sequence length="72" mass="8663">MEQLRKDVKKTRQLEEQHQQLNDRYQTLLELLGEKAEQVEELKADLQDVKEMYKSQIIDLVQKIDHLNSIKK</sequence>
<dbReference type="PANTHER" id="PTHR46515">
    <property type="entry name" value="TATA ELEMENT MODULATORY FACTOR TMF1"/>
    <property type="match status" value="1"/>
</dbReference>
<keyword evidence="1" id="KW-0175">Coiled coil</keyword>
<dbReference type="InterPro" id="IPR052602">
    <property type="entry name" value="Growth_transcription_reg"/>
</dbReference>
<name>A0A168K2F4_MUCCL</name>
<dbReference type="OrthoDB" id="74178at2759"/>
<feature type="domain" description="TATA element modulatory factor 1 TATA binding" evidence="2">
    <location>
        <begin position="2"/>
        <end position="59"/>
    </location>
</feature>
<gene>
    <name evidence="3" type="ORF">MUCCIDRAFT_40287</name>
</gene>
<evidence type="ECO:0000259" key="2">
    <source>
        <dbReference type="Pfam" id="PF12325"/>
    </source>
</evidence>
<proteinExistence type="predicted"/>
<comment type="caution">
    <text evidence="3">The sequence shown here is derived from an EMBL/GenBank/DDBJ whole genome shotgun (WGS) entry which is preliminary data.</text>
</comment>
<dbReference type="GO" id="GO:0005794">
    <property type="term" value="C:Golgi apparatus"/>
    <property type="evidence" value="ECO:0007669"/>
    <property type="project" value="TreeGrafter"/>
</dbReference>
<dbReference type="Proteomes" id="UP000077051">
    <property type="component" value="Unassembled WGS sequence"/>
</dbReference>
<dbReference type="GO" id="GO:0005783">
    <property type="term" value="C:endoplasmic reticulum"/>
    <property type="evidence" value="ECO:0007669"/>
    <property type="project" value="TreeGrafter"/>
</dbReference>
<dbReference type="EMBL" id="AMYB01000005">
    <property type="protein sequence ID" value="OAD01912.1"/>
    <property type="molecule type" value="Genomic_DNA"/>
</dbReference>
<evidence type="ECO:0000256" key="1">
    <source>
        <dbReference type="SAM" id="Coils"/>
    </source>
</evidence>
<dbReference type="PANTHER" id="PTHR46515:SF1">
    <property type="entry name" value="TATA ELEMENT MODULATORY FACTOR"/>
    <property type="match status" value="1"/>
</dbReference>
<keyword evidence="4" id="KW-1185">Reference proteome</keyword>
<reference evidence="3 4" key="1">
    <citation type="submission" date="2015-06" db="EMBL/GenBank/DDBJ databases">
        <title>Expansion of signal transduction pathways in fungi by whole-genome duplication.</title>
        <authorList>
            <consortium name="DOE Joint Genome Institute"/>
            <person name="Corrochano L.M."/>
            <person name="Kuo A."/>
            <person name="Marcet-Houben M."/>
            <person name="Polaino S."/>
            <person name="Salamov A."/>
            <person name="Villalobos J.M."/>
            <person name="Alvarez M.I."/>
            <person name="Avalos J."/>
            <person name="Benito E.P."/>
            <person name="Benoit I."/>
            <person name="Burger G."/>
            <person name="Camino L.P."/>
            <person name="Canovas D."/>
            <person name="Cerda-Olmedo E."/>
            <person name="Cheng J.-F."/>
            <person name="Dominguez A."/>
            <person name="Elias M."/>
            <person name="Eslava A.P."/>
            <person name="Glaser F."/>
            <person name="Grimwood J."/>
            <person name="Gutierrez G."/>
            <person name="Heitman J."/>
            <person name="Henrissat B."/>
            <person name="Iturriaga E.A."/>
            <person name="Lang B.F."/>
            <person name="Lavin J.L."/>
            <person name="Lee S."/>
            <person name="Li W."/>
            <person name="Lindquist E."/>
            <person name="Lopez-Garcia S."/>
            <person name="Luque E.M."/>
            <person name="Marcos A.T."/>
            <person name="Martin J."/>
            <person name="Mccluskey K."/>
            <person name="Medina H.R."/>
            <person name="Miralles-Duran A."/>
            <person name="Miyazaki A."/>
            <person name="Munoz-Torres E."/>
            <person name="Oguiza J.A."/>
            <person name="Ohm R."/>
            <person name="Olmedo M."/>
            <person name="Orejas M."/>
            <person name="Ortiz-Castellanos L."/>
            <person name="Pisabarro A.G."/>
            <person name="Rodriguez-Romero J."/>
            <person name="Ruiz-Herrera J."/>
            <person name="Ruiz-Vazquez R."/>
            <person name="Sanz C."/>
            <person name="Schackwitz W."/>
            <person name="Schmutz J."/>
            <person name="Shahriari M."/>
            <person name="Shelest E."/>
            <person name="Silva-Franco F."/>
            <person name="Soanes D."/>
            <person name="Syed K."/>
            <person name="Tagua V.G."/>
            <person name="Talbot N.J."/>
            <person name="Thon M."/>
            <person name="De Vries R.P."/>
            <person name="Wiebenga A."/>
            <person name="Yadav J.S."/>
            <person name="Braun E.L."/>
            <person name="Baker S."/>
            <person name="Garre V."/>
            <person name="Horwitz B."/>
            <person name="Torres-Martinez S."/>
            <person name="Idnurm A."/>
            <person name="Herrera-Estrella A."/>
            <person name="Gabaldon T."/>
            <person name="Grigoriev I.V."/>
        </authorList>
    </citation>
    <scope>NUCLEOTIDE SEQUENCE [LARGE SCALE GENOMIC DNA]</scope>
    <source>
        <strain evidence="3 4">CBS 277.49</strain>
    </source>
</reference>
<dbReference type="VEuPathDB" id="FungiDB:MUCCIDRAFT_40287"/>
<evidence type="ECO:0000313" key="4">
    <source>
        <dbReference type="Proteomes" id="UP000077051"/>
    </source>
</evidence>
<protein>
    <recommendedName>
        <fullName evidence="2">TATA element modulatory factor 1 TATA binding domain-containing protein</fullName>
    </recommendedName>
</protein>
<dbReference type="AlphaFoldDB" id="A0A168K2F4"/>
<dbReference type="InterPro" id="IPR022091">
    <property type="entry name" value="TMF_TATA-bd"/>
</dbReference>
<evidence type="ECO:0000313" key="3">
    <source>
        <dbReference type="EMBL" id="OAD01912.1"/>
    </source>
</evidence>